<organism evidence="4 5">
    <name type="scientific">Halorientalis pallida</name>
    <dbReference type="NCBI Taxonomy" id="2479928"/>
    <lineage>
        <taxon>Archaea</taxon>
        <taxon>Methanobacteriati</taxon>
        <taxon>Methanobacteriota</taxon>
        <taxon>Stenosarchaea group</taxon>
        <taxon>Halobacteria</taxon>
        <taxon>Halobacteriales</taxon>
        <taxon>Haloarculaceae</taxon>
        <taxon>Halorientalis</taxon>
    </lineage>
</organism>
<dbReference type="OrthoDB" id="202256at2157"/>
<evidence type="ECO:0000259" key="3">
    <source>
        <dbReference type="Pfam" id="PF03061"/>
    </source>
</evidence>
<dbReference type="NCBIfam" id="TIGR00369">
    <property type="entry name" value="unchar_dom_1"/>
    <property type="match status" value="1"/>
</dbReference>
<dbReference type="GO" id="GO:0016289">
    <property type="term" value="F:acyl-CoA hydrolase activity"/>
    <property type="evidence" value="ECO:0007669"/>
    <property type="project" value="TreeGrafter"/>
</dbReference>
<dbReference type="Gene3D" id="3.10.129.10">
    <property type="entry name" value="Hotdog Thioesterase"/>
    <property type="match status" value="1"/>
</dbReference>
<dbReference type="Proteomes" id="UP000289691">
    <property type="component" value="Unassembled WGS sequence"/>
</dbReference>
<evidence type="ECO:0000256" key="2">
    <source>
        <dbReference type="SAM" id="MobiDB-lite"/>
    </source>
</evidence>
<sequence>MDVTEIFSYMPFTNLVGIELTEAEDGYAEGRVEMREELASVPGGDVAHGGVTYSLADTVGGAAVISLAHDVTPTVDMRMDYLAPATDDLYAEAEVMRMGGSVAVTDIEIWDADEHHVASARGVYKTGGDSEGTPWVRSGDDAPEGMTDDASEDGED</sequence>
<accession>A0A498KS41</accession>
<evidence type="ECO:0000256" key="1">
    <source>
        <dbReference type="ARBA" id="ARBA00022801"/>
    </source>
</evidence>
<evidence type="ECO:0000313" key="4">
    <source>
        <dbReference type="EMBL" id="RXK47338.1"/>
    </source>
</evidence>
<comment type="caution">
    <text evidence="4">The sequence shown here is derived from an EMBL/GenBank/DDBJ whole genome shotgun (WGS) entry which is preliminary data.</text>
</comment>
<feature type="domain" description="Thioesterase" evidence="3">
    <location>
        <begin position="46"/>
        <end position="115"/>
    </location>
</feature>
<keyword evidence="1" id="KW-0378">Hydrolase</keyword>
<dbReference type="RefSeq" id="WP_129070044.1">
    <property type="nucleotide sequence ID" value="NZ_RDFA01000006.1"/>
</dbReference>
<dbReference type="Pfam" id="PF03061">
    <property type="entry name" value="4HBT"/>
    <property type="match status" value="1"/>
</dbReference>
<gene>
    <name evidence="4" type="ORF">EAF64_16285</name>
</gene>
<dbReference type="InterPro" id="IPR052723">
    <property type="entry name" value="Acyl-CoA_thioesterase_PaaI"/>
</dbReference>
<dbReference type="AlphaFoldDB" id="A0A498KS41"/>
<dbReference type="CDD" id="cd03443">
    <property type="entry name" value="PaaI_thioesterase"/>
    <property type="match status" value="1"/>
</dbReference>
<dbReference type="SUPFAM" id="SSF54637">
    <property type="entry name" value="Thioesterase/thiol ester dehydrase-isomerase"/>
    <property type="match status" value="1"/>
</dbReference>
<protein>
    <submittedName>
        <fullName evidence="4">PaaI family thioesterase</fullName>
    </submittedName>
</protein>
<dbReference type="PANTHER" id="PTHR42856">
    <property type="entry name" value="ACYL-COENZYME A THIOESTERASE PAAI"/>
    <property type="match status" value="1"/>
</dbReference>
<evidence type="ECO:0000313" key="5">
    <source>
        <dbReference type="Proteomes" id="UP000289691"/>
    </source>
</evidence>
<dbReference type="InterPro" id="IPR003736">
    <property type="entry name" value="PAAI_dom"/>
</dbReference>
<reference evidence="4 5" key="1">
    <citation type="submission" date="2019-01" db="EMBL/GenBank/DDBJ databases">
        <title>Halorientalis sp. F13-25 a new haloarchaeum isolated from hypersaline water.</title>
        <authorList>
            <person name="Ana D.-V."/>
            <person name="Cristina S.-P."/>
            <person name="Antonio V."/>
        </authorList>
    </citation>
    <scope>NUCLEOTIDE SEQUENCE [LARGE SCALE GENOMIC DNA]</scope>
    <source>
        <strain evidence="4 5">F13-25</strain>
    </source>
</reference>
<name>A0A498KS41_9EURY</name>
<dbReference type="PANTHER" id="PTHR42856:SF1">
    <property type="entry name" value="ACYL-COENZYME A THIOESTERASE PAAI"/>
    <property type="match status" value="1"/>
</dbReference>
<keyword evidence="5" id="KW-1185">Reference proteome</keyword>
<dbReference type="EMBL" id="RDFA01000006">
    <property type="protein sequence ID" value="RXK47338.1"/>
    <property type="molecule type" value="Genomic_DNA"/>
</dbReference>
<dbReference type="InterPro" id="IPR006683">
    <property type="entry name" value="Thioestr_dom"/>
</dbReference>
<feature type="compositionally biased region" description="Acidic residues" evidence="2">
    <location>
        <begin position="141"/>
        <end position="156"/>
    </location>
</feature>
<dbReference type="InterPro" id="IPR029069">
    <property type="entry name" value="HotDog_dom_sf"/>
</dbReference>
<feature type="region of interest" description="Disordered" evidence="2">
    <location>
        <begin position="122"/>
        <end position="156"/>
    </location>
</feature>
<proteinExistence type="predicted"/>